<keyword evidence="3 6" id="KW-0812">Transmembrane</keyword>
<feature type="transmembrane region" description="Helical" evidence="6">
    <location>
        <begin position="20"/>
        <end position="46"/>
    </location>
</feature>
<protein>
    <recommendedName>
        <fullName evidence="9">MFS transporter</fullName>
    </recommendedName>
</protein>
<dbReference type="InterPro" id="IPR036259">
    <property type="entry name" value="MFS_trans_sf"/>
</dbReference>
<dbReference type="Pfam" id="PF07690">
    <property type="entry name" value="MFS_1"/>
    <property type="match status" value="1"/>
</dbReference>
<gene>
    <name evidence="7" type="ORF">SAMN05518863_107149</name>
</gene>
<evidence type="ECO:0000256" key="4">
    <source>
        <dbReference type="ARBA" id="ARBA00022989"/>
    </source>
</evidence>
<dbReference type="PANTHER" id="PTHR23513">
    <property type="entry name" value="INTEGRAL MEMBRANE EFFLUX PROTEIN-RELATED"/>
    <property type="match status" value="1"/>
</dbReference>
<evidence type="ECO:0000313" key="8">
    <source>
        <dbReference type="Proteomes" id="UP000198841"/>
    </source>
</evidence>
<accession>A0A1I3ZRT7</accession>
<comment type="subcellular location">
    <subcellularLocation>
        <location evidence="1">Cell membrane</location>
        <topology evidence="1">Multi-pass membrane protein</topology>
    </subcellularLocation>
</comment>
<dbReference type="EMBL" id="FOSD01000007">
    <property type="protein sequence ID" value="SFK46723.1"/>
    <property type="molecule type" value="Genomic_DNA"/>
</dbReference>
<organism evidence="7 8">
    <name type="scientific">Candidatus Pantoea symbiotica</name>
    <dbReference type="NCBI Taxonomy" id="1884370"/>
    <lineage>
        <taxon>Bacteria</taxon>
        <taxon>Pseudomonadati</taxon>
        <taxon>Pseudomonadota</taxon>
        <taxon>Gammaproteobacteria</taxon>
        <taxon>Enterobacterales</taxon>
        <taxon>Erwiniaceae</taxon>
        <taxon>Pantoea</taxon>
    </lineage>
</organism>
<feature type="transmembrane region" description="Helical" evidence="6">
    <location>
        <begin position="153"/>
        <end position="174"/>
    </location>
</feature>
<feature type="transmembrane region" description="Helical" evidence="6">
    <location>
        <begin position="350"/>
        <end position="372"/>
    </location>
</feature>
<evidence type="ECO:0000256" key="6">
    <source>
        <dbReference type="SAM" id="Phobius"/>
    </source>
</evidence>
<name>A0A1I3ZRT7_9GAMM</name>
<feature type="transmembrane region" description="Helical" evidence="6">
    <location>
        <begin position="315"/>
        <end position="338"/>
    </location>
</feature>
<feature type="transmembrane region" description="Helical" evidence="6">
    <location>
        <begin position="84"/>
        <end position="105"/>
    </location>
</feature>
<feature type="transmembrane region" description="Helical" evidence="6">
    <location>
        <begin position="52"/>
        <end position="72"/>
    </location>
</feature>
<reference evidence="7 8" key="1">
    <citation type="submission" date="2016-10" db="EMBL/GenBank/DDBJ databases">
        <authorList>
            <person name="Varghese N."/>
            <person name="Submissions S."/>
        </authorList>
    </citation>
    <scope>NUCLEOTIDE SEQUENCE [LARGE SCALE GENOMIC DNA]</scope>
    <source>
        <strain evidence="7 8">YR512</strain>
    </source>
</reference>
<dbReference type="Proteomes" id="UP000198841">
    <property type="component" value="Unassembled WGS sequence"/>
</dbReference>
<evidence type="ECO:0000256" key="2">
    <source>
        <dbReference type="ARBA" id="ARBA00022475"/>
    </source>
</evidence>
<keyword evidence="4 6" id="KW-1133">Transmembrane helix</keyword>
<dbReference type="SUPFAM" id="SSF103473">
    <property type="entry name" value="MFS general substrate transporter"/>
    <property type="match status" value="1"/>
</dbReference>
<feature type="transmembrane region" description="Helical" evidence="6">
    <location>
        <begin position="292"/>
        <end position="309"/>
    </location>
</feature>
<evidence type="ECO:0000256" key="1">
    <source>
        <dbReference type="ARBA" id="ARBA00004651"/>
    </source>
</evidence>
<evidence type="ECO:0000256" key="5">
    <source>
        <dbReference type="ARBA" id="ARBA00023136"/>
    </source>
</evidence>
<feature type="transmembrane region" description="Helical" evidence="6">
    <location>
        <begin position="257"/>
        <end position="280"/>
    </location>
</feature>
<keyword evidence="5 6" id="KW-0472">Membrane</keyword>
<feature type="transmembrane region" description="Helical" evidence="6">
    <location>
        <begin position="180"/>
        <end position="199"/>
    </location>
</feature>
<feature type="transmembrane region" description="Helical" evidence="6">
    <location>
        <begin position="111"/>
        <end position="132"/>
    </location>
</feature>
<feature type="transmembrane region" description="Helical" evidence="6">
    <location>
        <begin position="231"/>
        <end position="251"/>
    </location>
</feature>
<evidence type="ECO:0000256" key="3">
    <source>
        <dbReference type="ARBA" id="ARBA00022692"/>
    </source>
</evidence>
<dbReference type="InterPro" id="IPR011701">
    <property type="entry name" value="MFS"/>
</dbReference>
<evidence type="ECO:0008006" key="9">
    <source>
        <dbReference type="Google" id="ProtNLM"/>
    </source>
</evidence>
<dbReference type="Gene3D" id="1.20.1250.20">
    <property type="entry name" value="MFS general substrate transporter like domains"/>
    <property type="match status" value="1"/>
</dbReference>
<comment type="caution">
    <text evidence="7">The sequence shown here is derived from an EMBL/GenBank/DDBJ whole genome shotgun (WGS) entry which is preliminary data.</text>
</comment>
<sequence>MKEETLPGYSHNESLDRAGLARYVLAATLARLADGGGVLAVILLCVADSHSAGWAGTLAACITLPHLAGPFIARRLDTAHDSRWVIAAACLIHTGLIVAATLTFSRVPLSMTGGLLAGAGLCGPLLTGGISTHLPAIAGRSRDDQRRVHGWDVATYGLGGTVGPALVAALAAWFSPSAALYTLAGATAMAAYFILRIPVPSAASADEKRHVPGTVATMLLLVRNPRLRRTLYLTVAVAFCVAVLPITAVSLATALGVAATTAACLTVAYGSGNLVGSVCLMIRPLVGEPDTLMTRFACFITAGVFLIMLNMHFVVLLMLFFVTGMLNAGFFGATLAARSEYSPSACRGQVFVWVGAMKITAGSLGTAAAGRLMLTDSVWPLAMGIIVLAIFIGVALTEQTLYSLHALNDDERERPT</sequence>
<keyword evidence="8" id="KW-1185">Reference proteome</keyword>
<dbReference type="RefSeq" id="WP_008108832.1">
    <property type="nucleotide sequence ID" value="NZ_FOSD01000007.1"/>
</dbReference>
<dbReference type="PANTHER" id="PTHR23513:SF11">
    <property type="entry name" value="STAPHYLOFERRIN A TRANSPORTER"/>
    <property type="match status" value="1"/>
</dbReference>
<feature type="transmembrane region" description="Helical" evidence="6">
    <location>
        <begin position="378"/>
        <end position="397"/>
    </location>
</feature>
<evidence type="ECO:0000313" key="7">
    <source>
        <dbReference type="EMBL" id="SFK46723.1"/>
    </source>
</evidence>
<proteinExistence type="predicted"/>
<keyword evidence="2" id="KW-1003">Cell membrane</keyword>